<gene>
    <name evidence="1" type="ORF">CHK_2035</name>
</gene>
<evidence type="ECO:0000313" key="1">
    <source>
        <dbReference type="EMBL" id="KKI50443.1"/>
    </source>
</evidence>
<dbReference type="EMBL" id="LAYJ01000111">
    <property type="protein sequence ID" value="KKI50443.1"/>
    <property type="molecule type" value="Genomic_DNA"/>
</dbReference>
<organism evidence="1 2">
    <name type="scientific">Christensenella hongkongensis</name>
    <dbReference type="NCBI Taxonomy" id="270498"/>
    <lineage>
        <taxon>Bacteria</taxon>
        <taxon>Bacillati</taxon>
        <taxon>Bacillota</taxon>
        <taxon>Clostridia</taxon>
        <taxon>Christensenellales</taxon>
        <taxon>Christensenellaceae</taxon>
        <taxon>Christensenella</taxon>
    </lineage>
</organism>
<accession>A0A0M2NE29</accession>
<dbReference type="AlphaFoldDB" id="A0A0M2NE29"/>
<keyword evidence="2" id="KW-1185">Reference proteome</keyword>
<comment type="caution">
    <text evidence="1">The sequence shown here is derived from an EMBL/GenBank/DDBJ whole genome shotgun (WGS) entry which is preliminary data.</text>
</comment>
<name>A0A0M2NE29_9FIRM</name>
<reference evidence="1 2" key="1">
    <citation type="submission" date="2015-04" db="EMBL/GenBank/DDBJ databases">
        <title>Draft genome sequence of bacteremic isolate Catabacter hongkongensis type strain HKU16T.</title>
        <authorList>
            <person name="Lau S.K."/>
            <person name="Teng J.L."/>
            <person name="Huang Y."/>
            <person name="Curreem S.O."/>
            <person name="Tsui S.K."/>
            <person name="Woo P.C."/>
        </authorList>
    </citation>
    <scope>NUCLEOTIDE SEQUENCE [LARGE SCALE GENOMIC DNA]</scope>
    <source>
        <strain evidence="1 2">HKU16</strain>
    </source>
</reference>
<dbReference type="Proteomes" id="UP000034076">
    <property type="component" value="Unassembled WGS sequence"/>
</dbReference>
<proteinExistence type="predicted"/>
<evidence type="ECO:0000313" key="2">
    <source>
        <dbReference type="Proteomes" id="UP000034076"/>
    </source>
</evidence>
<protein>
    <submittedName>
        <fullName evidence="1">Uncharacterized protein</fullName>
    </submittedName>
</protein>
<sequence length="39" mass="4387">MIKKGCKKSRGLIATGFFDTGRPDDGKNDALWFCIDFFS</sequence>